<dbReference type="Gene3D" id="3.40.50.1820">
    <property type="entry name" value="alpha/beta hydrolase"/>
    <property type="match status" value="1"/>
</dbReference>
<evidence type="ECO:0000313" key="4">
    <source>
        <dbReference type="Proteomes" id="UP000646911"/>
    </source>
</evidence>
<gene>
    <name evidence="3" type="ORF">H8L47_11705</name>
</gene>
<evidence type="ECO:0000313" key="3">
    <source>
        <dbReference type="EMBL" id="MBC3908222.1"/>
    </source>
</evidence>
<dbReference type="PANTHER" id="PTHR43037:SF1">
    <property type="entry name" value="BLL1128 PROTEIN"/>
    <property type="match status" value="1"/>
</dbReference>
<dbReference type="RefSeq" id="WP_186953756.1">
    <property type="nucleotide sequence ID" value="NZ_JACOFX010000004.1"/>
</dbReference>
<dbReference type="InterPro" id="IPR010126">
    <property type="entry name" value="Esterase_phb"/>
</dbReference>
<sequence>MNFNQDLLARMRMAGQSWRDAQAFAVPVKGSINPEQLQKLTAVTELIQRTLNDHLPGLAKADTHADIHHTRADDAKWEQSLHDINPRPAKKHDVQARGEAAPQADVIDVDTLQTRKSDKSNAGRFISGSYANAHGKRGYKLYVPSSYAGNTGQALPLIVMLHGCTQGPDDFATGTGMNLIAEQQQCIVVYPAQDQGANTSKCWNWFKAMDQKRDQGEPALIAGITREIMADYHVDERRVFIAGMSAGGAMAAIMADAYPELYAAVGIHSGLPFGAASDLPSALAAMRGAASQSKKPSAGAAIPIIVFHGDQDHTVNNKNADHIMTRYLDHSQARSLQAQEENGSGKNGRRYTRTRYAGDVASQPAHAEQWVIHGAGHAWSGGNSQGSYTDASGPDASREMLRFFLSQASNIKPD</sequence>
<evidence type="ECO:0000256" key="1">
    <source>
        <dbReference type="ARBA" id="ARBA00022729"/>
    </source>
</evidence>
<dbReference type="Proteomes" id="UP000646911">
    <property type="component" value="Unassembled WGS sequence"/>
</dbReference>
<dbReference type="Pfam" id="PF10503">
    <property type="entry name" value="Esterase_PHB"/>
    <property type="match status" value="1"/>
</dbReference>
<dbReference type="SUPFAM" id="SSF53474">
    <property type="entry name" value="alpha/beta-Hydrolases"/>
    <property type="match status" value="1"/>
</dbReference>
<keyword evidence="4" id="KW-1185">Reference proteome</keyword>
<dbReference type="InterPro" id="IPR050955">
    <property type="entry name" value="Plant_Biomass_Hydrol_Est"/>
</dbReference>
<accession>A0ABR6ZAK5</accession>
<organism evidence="3 4">
    <name type="scientific">Undibacterium umbellatum</name>
    <dbReference type="NCBI Taxonomy" id="2762300"/>
    <lineage>
        <taxon>Bacteria</taxon>
        <taxon>Pseudomonadati</taxon>
        <taxon>Pseudomonadota</taxon>
        <taxon>Betaproteobacteria</taxon>
        <taxon>Burkholderiales</taxon>
        <taxon>Oxalobacteraceae</taxon>
        <taxon>Undibacterium</taxon>
    </lineage>
</organism>
<dbReference type="NCBIfam" id="TIGR01840">
    <property type="entry name" value="esterase_phb"/>
    <property type="match status" value="1"/>
</dbReference>
<reference evidence="3 4" key="1">
    <citation type="submission" date="2020-08" db="EMBL/GenBank/DDBJ databases">
        <title>Novel species isolated from subtropical streams in China.</title>
        <authorList>
            <person name="Lu H."/>
        </authorList>
    </citation>
    <scope>NUCLEOTIDE SEQUENCE [LARGE SCALE GENOMIC DNA]</scope>
    <source>
        <strain evidence="3 4">NL8W</strain>
    </source>
</reference>
<protein>
    <submittedName>
        <fullName evidence="3">PHB depolymerase family esterase</fullName>
    </submittedName>
</protein>
<dbReference type="PANTHER" id="PTHR43037">
    <property type="entry name" value="UNNAMED PRODUCT-RELATED"/>
    <property type="match status" value="1"/>
</dbReference>
<dbReference type="InterPro" id="IPR029058">
    <property type="entry name" value="AB_hydrolase_fold"/>
</dbReference>
<keyword evidence="2" id="KW-0378">Hydrolase</keyword>
<comment type="caution">
    <text evidence="3">The sequence shown here is derived from an EMBL/GenBank/DDBJ whole genome shotgun (WGS) entry which is preliminary data.</text>
</comment>
<keyword evidence="1" id="KW-0732">Signal</keyword>
<name>A0ABR6ZAK5_9BURK</name>
<evidence type="ECO:0000256" key="2">
    <source>
        <dbReference type="ARBA" id="ARBA00022801"/>
    </source>
</evidence>
<proteinExistence type="predicted"/>
<dbReference type="EMBL" id="JACOFX010000004">
    <property type="protein sequence ID" value="MBC3908222.1"/>
    <property type="molecule type" value="Genomic_DNA"/>
</dbReference>